<keyword evidence="1" id="KW-0812">Transmembrane</keyword>
<accession>A0ABY1NMZ2</accession>
<feature type="transmembrane region" description="Helical" evidence="1">
    <location>
        <begin position="20"/>
        <end position="44"/>
    </location>
</feature>
<keyword evidence="1" id="KW-0472">Membrane</keyword>
<gene>
    <name evidence="2" type="ORF">SAMN06265373_102565</name>
</gene>
<keyword evidence="1" id="KW-1133">Transmembrane helix</keyword>
<comment type="caution">
    <text evidence="2">The sequence shown here is derived from an EMBL/GenBank/DDBJ whole genome shotgun (WGS) entry which is preliminary data.</text>
</comment>
<reference evidence="2 3" key="1">
    <citation type="submission" date="2017-05" db="EMBL/GenBank/DDBJ databases">
        <authorList>
            <person name="Varghese N."/>
            <person name="Submissions S."/>
        </authorList>
    </citation>
    <scope>NUCLEOTIDE SEQUENCE [LARGE SCALE GENOMIC DNA]</scope>
    <source>
        <strain evidence="2 3">DSM 29734</strain>
    </source>
</reference>
<dbReference type="RefSeq" id="WP_283425294.1">
    <property type="nucleotide sequence ID" value="NZ_FXTY01000002.1"/>
</dbReference>
<evidence type="ECO:0000256" key="1">
    <source>
        <dbReference type="SAM" id="Phobius"/>
    </source>
</evidence>
<keyword evidence="3" id="KW-1185">Reference proteome</keyword>
<dbReference type="Proteomes" id="UP001157961">
    <property type="component" value="Unassembled WGS sequence"/>
</dbReference>
<name>A0ABY1NMZ2_9RHOB</name>
<evidence type="ECO:0000313" key="2">
    <source>
        <dbReference type="EMBL" id="SMP13694.1"/>
    </source>
</evidence>
<protein>
    <recommendedName>
        <fullName evidence="4">Amino acid ABC transporter permease</fullName>
    </recommendedName>
</protein>
<proteinExistence type="predicted"/>
<sequence length="51" mass="5311">MEAILNVFWSVIEALPPVVSASVLMLGISVLVALLLGFIVASLASGKEVRS</sequence>
<evidence type="ECO:0000313" key="3">
    <source>
        <dbReference type="Proteomes" id="UP001157961"/>
    </source>
</evidence>
<evidence type="ECO:0008006" key="4">
    <source>
        <dbReference type="Google" id="ProtNLM"/>
    </source>
</evidence>
<dbReference type="EMBL" id="FXTY01000002">
    <property type="protein sequence ID" value="SMP13694.1"/>
    <property type="molecule type" value="Genomic_DNA"/>
</dbReference>
<organism evidence="2 3">
    <name type="scientific">Shimia sagamensis</name>
    <dbReference type="NCBI Taxonomy" id="1566352"/>
    <lineage>
        <taxon>Bacteria</taxon>
        <taxon>Pseudomonadati</taxon>
        <taxon>Pseudomonadota</taxon>
        <taxon>Alphaproteobacteria</taxon>
        <taxon>Rhodobacterales</taxon>
        <taxon>Roseobacteraceae</taxon>
    </lineage>
</organism>